<evidence type="ECO:0000256" key="1">
    <source>
        <dbReference type="ARBA" id="ARBA00023002"/>
    </source>
</evidence>
<keyword evidence="1" id="KW-0560">Oxidoreductase</keyword>
<dbReference type="GO" id="GO:0016616">
    <property type="term" value="F:oxidoreductase activity, acting on the CH-OH group of donors, NAD or NADP as acceptor"/>
    <property type="evidence" value="ECO:0007669"/>
    <property type="project" value="InterPro"/>
</dbReference>
<dbReference type="InterPro" id="IPR036220">
    <property type="entry name" value="UDP-Glc/GDP-Man_DH_C_sf"/>
</dbReference>
<dbReference type="InterPro" id="IPR008927">
    <property type="entry name" value="6-PGluconate_DH-like_C_sf"/>
</dbReference>
<dbReference type="Proteomes" id="UP000050867">
    <property type="component" value="Unassembled WGS sequence"/>
</dbReference>
<dbReference type="RefSeq" id="WP_018382494.1">
    <property type="nucleotide sequence ID" value="NZ_LLZU01000038.1"/>
</dbReference>
<comment type="similarity">
    <text evidence="3">Belongs to the UDP-glucose/GDP-mannose dehydrogenase family.</text>
</comment>
<dbReference type="AlphaFoldDB" id="A0A0T6LLR6"/>
<dbReference type="PIRSF" id="PIRSF000124">
    <property type="entry name" value="UDPglc_GDPman_dh"/>
    <property type="match status" value="1"/>
</dbReference>
<dbReference type="SMART" id="SM00984">
    <property type="entry name" value="UDPG_MGDP_dh_C"/>
    <property type="match status" value="1"/>
</dbReference>
<gene>
    <name evidence="6" type="ORF">AQ490_08665</name>
</gene>
<dbReference type="SUPFAM" id="SSF52413">
    <property type="entry name" value="UDP-glucose/GDP-mannose dehydrogenase C-terminal domain"/>
    <property type="match status" value="1"/>
</dbReference>
<dbReference type="InterPro" id="IPR028359">
    <property type="entry name" value="UDP_ManNAc/GlcNAc_DH"/>
</dbReference>
<dbReference type="PIRSF" id="PIRSF500136">
    <property type="entry name" value="UDP_ManNAc_DH"/>
    <property type="match status" value="1"/>
</dbReference>
<dbReference type="SUPFAM" id="SSF51735">
    <property type="entry name" value="NAD(P)-binding Rossmann-fold domains"/>
    <property type="match status" value="1"/>
</dbReference>
<evidence type="ECO:0000256" key="4">
    <source>
        <dbReference type="SAM" id="SignalP"/>
    </source>
</evidence>
<feature type="domain" description="UDP-glucose/GDP-mannose dehydrogenase C-terminal" evidence="5">
    <location>
        <begin position="317"/>
        <end position="412"/>
    </location>
</feature>
<evidence type="ECO:0000259" key="5">
    <source>
        <dbReference type="SMART" id="SM00984"/>
    </source>
</evidence>
<evidence type="ECO:0000256" key="3">
    <source>
        <dbReference type="PIRNR" id="PIRNR000124"/>
    </source>
</evidence>
<sequence length="418" mass="44719">MAADLVVIGLGFAGLPLAQAAVAAGMDVIGYDRDEQRVAEVGSGRSPVHDLSAADIRRMLACGFRATTDPDALGRARIAVICEPTPLTEEGTPDLTAVRASAAALARRLRPHSTVIVGSTVHPGTTEDVLRPLLEGSGLRCGVDFHLAVSPTRTDPGNRGHRLSSTPAVVGGATPACADAAAAFLSRLTERVVRARGTREAETVKLLENNYRVVNIALVNEMAVFCHDAGIDLWDVIRCAETKPYGFQAFRPGPGMGGYCTALDPAYLPRRGRTIGYPLRMVELAQEVNQRMPRYLVHRASALLNEDGKAVRGARVLLLGVTYKPDVADTSASPAHQVAARLLELGAQLSYHDPWVPQWRVLDRPVPRADSPYDAAAGADLTLLLQPHRLYDLQGLTAKARRLLDARGVTPAGAAHRL</sequence>
<dbReference type="Gene3D" id="3.40.50.720">
    <property type="entry name" value="NAD(P)-binding Rossmann-like Domain"/>
    <property type="match status" value="2"/>
</dbReference>
<dbReference type="EMBL" id="LLZU01000038">
    <property type="protein sequence ID" value="KRV46849.1"/>
    <property type="molecule type" value="Genomic_DNA"/>
</dbReference>
<dbReference type="OrthoDB" id="5193947at2"/>
<reference evidence="6 7" key="1">
    <citation type="submission" date="2015-10" db="EMBL/GenBank/DDBJ databases">
        <title>Draft genome sequence of pyrrolomycin-producing Streptomyces vitaminophilus.</title>
        <authorList>
            <person name="Graham D.E."/>
            <person name="Mahan K.M."/>
            <person name="Klingeman D.M."/>
            <person name="Hettich R.L."/>
            <person name="Parry R.J."/>
        </authorList>
    </citation>
    <scope>NUCLEOTIDE SEQUENCE [LARGE SCALE GENOMIC DNA]</scope>
    <source>
        <strain evidence="6 7">ATCC 31673</strain>
    </source>
</reference>
<dbReference type="SUPFAM" id="SSF48179">
    <property type="entry name" value="6-phosphogluconate dehydrogenase C-terminal domain-like"/>
    <property type="match status" value="1"/>
</dbReference>
<dbReference type="PANTHER" id="PTHR43491">
    <property type="entry name" value="UDP-N-ACETYL-D-MANNOSAMINE DEHYDROGENASE"/>
    <property type="match status" value="1"/>
</dbReference>
<name>A0A0T6LLR6_WENVI</name>
<evidence type="ECO:0000313" key="6">
    <source>
        <dbReference type="EMBL" id="KRV46849.1"/>
    </source>
</evidence>
<accession>A0A0T6LLR6</accession>
<dbReference type="InterPro" id="IPR014027">
    <property type="entry name" value="UDP-Glc/GDP-Man_DH_C"/>
</dbReference>
<dbReference type="eggNOG" id="COG0677">
    <property type="taxonomic scope" value="Bacteria"/>
</dbReference>
<keyword evidence="7" id="KW-1185">Reference proteome</keyword>
<organism evidence="6 7">
    <name type="scientific">Wenjunlia vitaminophila</name>
    <name type="common">Streptomyces vitaminophilus</name>
    <dbReference type="NCBI Taxonomy" id="76728"/>
    <lineage>
        <taxon>Bacteria</taxon>
        <taxon>Bacillati</taxon>
        <taxon>Actinomycetota</taxon>
        <taxon>Actinomycetes</taxon>
        <taxon>Kitasatosporales</taxon>
        <taxon>Streptomycetaceae</taxon>
        <taxon>Wenjunlia</taxon>
    </lineage>
</organism>
<feature type="signal peptide" evidence="4">
    <location>
        <begin position="1"/>
        <end position="20"/>
    </location>
</feature>
<dbReference type="NCBIfam" id="TIGR03026">
    <property type="entry name" value="NDP-sugDHase"/>
    <property type="match status" value="1"/>
</dbReference>
<dbReference type="GO" id="GO:0016628">
    <property type="term" value="F:oxidoreductase activity, acting on the CH-CH group of donors, NAD or NADP as acceptor"/>
    <property type="evidence" value="ECO:0007669"/>
    <property type="project" value="InterPro"/>
</dbReference>
<dbReference type="InterPro" id="IPR001732">
    <property type="entry name" value="UDP-Glc/GDP-Man_DH_N"/>
</dbReference>
<evidence type="ECO:0000313" key="7">
    <source>
        <dbReference type="Proteomes" id="UP000050867"/>
    </source>
</evidence>
<keyword evidence="2" id="KW-0520">NAD</keyword>
<feature type="chain" id="PRO_5006670477" evidence="4">
    <location>
        <begin position="21"/>
        <end position="418"/>
    </location>
</feature>
<dbReference type="InterPro" id="IPR017476">
    <property type="entry name" value="UDP-Glc/GDP-Man"/>
</dbReference>
<dbReference type="InterPro" id="IPR014026">
    <property type="entry name" value="UDP-Glc/GDP-Man_DH_dimer"/>
</dbReference>
<dbReference type="InterPro" id="IPR036291">
    <property type="entry name" value="NAD(P)-bd_dom_sf"/>
</dbReference>
<dbReference type="Pfam" id="PF03721">
    <property type="entry name" value="UDPG_MGDP_dh_N"/>
    <property type="match status" value="1"/>
</dbReference>
<keyword evidence="4" id="KW-0732">Signal</keyword>
<protein>
    <submittedName>
        <fullName evidence="6">UDP-N-acetyl-D-glucosamine dehydrogenase</fullName>
    </submittedName>
</protein>
<evidence type="ECO:0000256" key="2">
    <source>
        <dbReference type="ARBA" id="ARBA00023027"/>
    </source>
</evidence>
<comment type="caution">
    <text evidence="6">The sequence shown here is derived from an EMBL/GenBank/DDBJ whole genome shotgun (WGS) entry which is preliminary data.</text>
</comment>
<dbReference type="GO" id="GO:0000271">
    <property type="term" value="P:polysaccharide biosynthetic process"/>
    <property type="evidence" value="ECO:0007669"/>
    <property type="project" value="InterPro"/>
</dbReference>
<dbReference type="STRING" id="76728.AQ490_08665"/>
<dbReference type="GO" id="GO:0051287">
    <property type="term" value="F:NAD binding"/>
    <property type="evidence" value="ECO:0007669"/>
    <property type="project" value="InterPro"/>
</dbReference>
<dbReference type="Pfam" id="PF03720">
    <property type="entry name" value="UDPG_MGDP_dh_C"/>
    <property type="match status" value="1"/>
</dbReference>
<dbReference type="Pfam" id="PF00984">
    <property type="entry name" value="UDPG_MGDP_dh"/>
    <property type="match status" value="1"/>
</dbReference>
<dbReference type="PANTHER" id="PTHR43491:SF1">
    <property type="entry name" value="UDP-N-ACETYL-D-MANNOSAMINE DEHYDROGENASE"/>
    <property type="match status" value="1"/>
</dbReference>
<proteinExistence type="inferred from homology"/>